<protein>
    <recommendedName>
        <fullName evidence="9">Malonyl-CoA:ACP transacylase (MAT) domain-containing protein</fullName>
    </recommendedName>
</protein>
<evidence type="ECO:0000256" key="7">
    <source>
        <dbReference type="ARBA" id="ARBA00023160"/>
    </source>
</evidence>
<keyword evidence="5" id="KW-0560">Oxidoreductase</keyword>
<dbReference type="AlphaFoldDB" id="A0A8J2JF18"/>
<dbReference type="Proteomes" id="UP000708208">
    <property type="component" value="Unassembled WGS sequence"/>
</dbReference>
<sequence length="515" mass="58428">MSKNTEIWFIFPGMGRTWEGMEKSILNLEPFRESIQSQAQTLKLFNVDLFQLLFPNQRQESRSSLELYTVCVTAVQIAFIDLLKSFKIYPTGIVGHSVGEIACAYSDGCSTRDETIKIAYAHAKACRIARSIPGAMVSVGLSAEDISERLHQRSKQLFLACYNSPISVTISGPESEVTSLANELQEEGVFVKQLYCAGLAQHTELIQANAEEFERNLKTFASVTQKLRTNRWKSTSVCEKNWDSDAAKFYSSDYLVKNMVNPVLFQQAIDHIPKNAIVVEIASLCNLQCVLRHSLPNHRILCLGLKNREDDLITEVYRSINELLIFQPNPQIQILVDQYFGICFDNYNISRSIRNEANLLCETSAIEFFVNLILRKSTPQTFRVAQVIHLQPTTALATVRQCVLLNPSVENLELHIIMARPDLEDCCVCPEIFKSDKISINFLNLHLFNLPIDLLILDSFDFSTMTHILENTHYVILKGNSFSKIPPGFKCFARKRMLGKQCALFQRLQGNVTLF</sequence>
<dbReference type="PANTHER" id="PTHR43775">
    <property type="entry name" value="FATTY ACID SYNTHASE"/>
    <property type="match status" value="1"/>
</dbReference>
<comment type="caution">
    <text evidence="10">The sequence shown here is derived from an EMBL/GenBank/DDBJ whole genome shotgun (WGS) entry which is preliminary data.</text>
</comment>
<reference evidence="10" key="1">
    <citation type="submission" date="2021-06" db="EMBL/GenBank/DDBJ databases">
        <authorList>
            <person name="Hodson N. C."/>
            <person name="Mongue J. A."/>
            <person name="Jaron S. K."/>
        </authorList>
    </citation>
    <scope>NUCLEOTIDE SEQUENCE</scope>
</reference>
<evidence type="ECO:0000256" key="6">
    <source>
        <dbReference type="ARBA" id="ARBA00023098"/>
    </source>
</evidence>
<keyword evidence="8" id="KW-0511">Multifunctional enzyme</keyword>
<dbReference type="GO" id="GO:0004312">
    <property type="term" value="F:fatty acid synthase activity"/>
    <property type="evidence" value="ECO:0007669"/>
    <property type="project" value="TreeGrafter"/>
</dbReference>
<keyword evidence="7" id="KW-0275">Fatty acid biosynthesis</keyword>
<proteinExistence type="predicted"/>
<dbReference type="GO" id="GO:0006633">
    <property type="term" value="P:fatty acid biosynthetic process"/>
    <property type="evidence" value="ECO:0007669"/>
    <property type="project" value="UniProtKB-KW"/>
</dbReference>
<evidence type="ECO:0000256" key="4">
    <source>
        <dbReference type="ARBA" id="ARBA00022857"/>
    </source>
</evidence>
<evidence type="ECO:0000313" key="11">
    <source>
        <dbReference type="Proteomes" id="UP000708208"/>
    </source>
</evidence>
<dbReference type="OrthoDB" id="329835at2759"/>
<keyword evidence="4" id="KW-0521">NADP</keyword>
<dbReference type="SMART" id="SM00827">
    <property type="entry name" value="PKS_AT"/>
    <property type="match status" value="1"/>
</dbReference>
<dbReference type="PANTHER" id="PTHR43775:SF7">
    <property type="entry name" value="FATTY ACID SYNTHASE"/>
    <property type="match status" value="1"/>
</dbReference>
<dbReference type="EMBL" id="CAJVCH010053364">
    <property type="protein sequence ID" value="CAG7718421.1"/>
    <property type="molecule type" value="Genomic_DNA"/>
</dbReference>
<keyword evidence="6" id="KW-0443">Lipid metabolism</keyword>
<evidence type="ECO:0000256" key="1">
    <source>
        <dbReference type="ARBA" id="ARBA00022450"/>
    </source>
</evidence>
<dbReference type="Pfam" id="PF00698">
    <property type="entry name" value="Acyl_transf_1"/>
    <property type="match status" value="1"/>
</dbReference>
<gene>
    <name evidence="10" type="ORF">AFUS01_LOCUS7813</name>
</gene>
<evidence type="ECO:0000256" key="2">
    <source>
        <dbReference type="ARBA" id="ARBA00022516"/>
    </source>
</evidence>
<dbReference type="InterPro" id="IPR050091">
    <property type="entry name" value="PKS_NRPS_Biosynth_Enz"/>
</dbReference>
<dbReference type="InterPro" id="IPR014043">
    <property type="entry name" value="Acyl_transferase_dom"/>
</dbReference>
<feature type="domain" description="Malonyl-CoA:ACP transacylase (MAT)" evidence="9">
    <location>
        <begin position="10"/>
        <end position="294"/>
    </location>
</feature>
<dbReference type="GO" id="GO:0016491">
    <property type="term" value="F:oxidoreductase activity"/>
    <property type="evidence" value="ECO:0007669"/>
    <property type="project" value="UniProtKB-KW"/>
</dbReference>
<evidence type="ECO:0000313" key="10">
    <source>
        <dbReference type="EMBL" id="CAG7718421.1"/>
    </source>
</evidence>
<name>A0A8J2JF18_9HEXA</name>
<keyword evidence="2" id="KW-0444">Lipid biosynthesis</keyword>
<keyword evidence="3" id="KW-0276">Fatty acid metabolism</keyword>
<keyword evidence="1" id="KW-0596">Phosphopantetheine</keyword>
<keyword evidence="11" id="KW-1185">Reference proteome</keyword>
<evidence type="ECO:0000256" key="3">
    <source>
        <dbReference type="ARBA" id="ARBA00022832"/>
    </source>
</evidence>
<evidence type="ECO:0000259" key="9">
    <source>
        <dbReference type="SMART" id="SM00827"/>
    </source>
</evidence>
<organism evidence="10 11">
    <name type="scientific">Allacma fusca</name>
    <dbReference type="NCBI Taxonomy" id="39272"/>
    <lineage>
        <taxon>Eukaryota</taxon>
        <taxon>Metazoa</taxon>
        <taxon>Ecdysozoa</taxon>
        <taxon>Arthropoda</taxon>
        <taxon>Hexapoda</taxon>
        <taxon>Collembola</taxon>
        <taxon>Symphypleona</taxon>
        <taxon>Sminthuridae</taxon>
        <taxon>Allacma</taxon>
    </lineage>
</organism>
<evidence type="ECO:0000256" key="8">
    <source>
        <dbReference type="ARBA" id="ARBA00023268"/>
    </source>
</evidence>
<accession>A0A8J2JF18</accession>
<evidence type="ECO:0000256" key="5">
    <source>
        <dbReference type="ARBA" id="ARBA00023002"/>
    </source>
</evidence>